<accession>A0A8S5SNY6</accession>
<reference evidence="1" key="1">
    <citation type="journal article" date="2021" name="Proc. Natl. Acad. Sci. U.S.A.">
        <title>A Catalog of Tens of Thousands of Viruses from Human Metagenomes Reveals Hidden Associations with Chronic Diseases.</title>
        <authorList>
            <person name="Tisza M.J."/>
            <person name="Buck C.B."/>
        </authorList>
    </citation>
    <scope>NUCLEOTIDE SEQUENCE</scope>
    <source>
        <strain evidence="1">CtnR613</strain>
    </source>
</reference>
<name>A0A8S5SNY6_9CAUD</name>
<organism evidence="1">
    <name type="scientific">Siphoviridae sp. ctnR613</name>
    <dbReference type="NCBI Taxonomy" id="2827939"/>
    <lineage>
        <taxon>Viruses</taxon>
        <taxon>Duplodnaviria</taxon>
        <taxon>Heunggongvirae</taxon>
        <taxon>Uroviricota</taxon>
        <taxon>Caudoviricetes</taxon>
    </lineage>
</organism>
<dbReference type="Pfam" id="PF21825">
    <property type="entry name" value="crAss001_48"/>
    <property type="match status" value="1"/>
</dbReference>
<evidence type="ECO:0000313" key="1">
    <source>
        <dbReference type="EMBL" id="DAF52640.1"/>
    </source>
</evidence>
<dbReference type="EMBL" id="BK032640">
    <property type="protein sequence ID" value="DAF52640.1"/>
    <property type="molecule type" value="Genomic_DNA"/>
</dbReference>
<sequence length="69" mass="8632">MKKIDFLDRMYQEYNQLDERIIKLEKALKTKPLDRREIELLINQKEHMKAYREVLNQRINYTKQKYSDL</sequence>
<protein>
    <submittedName>
        <fullName evidence="1">Shock protein B</fullName>
    </submittedName>
</protein>
<proteinExistence type="predicted"/>
<dbReference type="InterPro" id="IPR054052">
    <property type="entry name" value="Y16Q-like"/>
</dbReference>